<feature type="region of interest" description="Disordered" evidence="1">
    <location>
        <begin position="461"/>
        <end position="489"/>
    </location>
</feature>
<accession>A0A3N2PPT6</accession>
<dbReference type="EMBL" id="ML119059">
    <property type="protein sequence ID" value="ROT36450.1"/>
    <property type="molecule type" value="Genomic_DNA"/>
</dbReference>
<protein>
    <submittedName>
        <fullName evidence="2">Uncharacterized protein</fullName>
    </submittedName>
</protein>
<reference evidence="2 3" key="1">
    <citation type="journal article" date="2018" name="Mol. Ecol.">
        <title>The obligate alkalophilic soda-lake fungus Sodiomyces alkalinus has shifted to a protein diet.</title>
        <authorList>
            <person name="Grum-Grzhimaylo A.A."/>
            <person name="Falkoski D.L."/>
            <person name="van den Heuvel J."/>
            <person name="Valero-Jimenez C.A."/>
            <person name="Min B."/>
            <person name="Choi I.G."/>
            <person name="Lipzen A."/>
            <person name="Daum C.G."/>
            <person name="Aanen D.K."/>
            <person name="Tsang A."/>
            <person name="Henrissat B."/>
            <person name="Bilanenko E.N."/>
            <person name="de Vries R.P."/>
            <person name="van Kan J.A.L."/>
            <person name="Grigoriev I.V."/>
            <person name="Debets A.J.M."/>
        </authorList>
    </citation>
    <scope>NUCLEOTIDE SEQUENCE [LARGE SCALE GENOMIC DNA]</scope>
    <source>
        <strain evidence="2 3">F11</strain>
    </source>
</reference>
<feature type="compositionally biased region" description="Low complexity" evidence="1">
    <location>
        <begin position="20"/>
        <end position="31"/>
    </location>
</feature>
<sequence length="569" mass="60950">MFLHSGASLHGHEFSKRPPAAAGNQNAAHAAHAAHRLRSAFVGVNPPRRPSSPSSDQTASPSRRVSFGPTPSSPLTRAARPCPARPVSFPASFEKQHVVRFQDEPAVVGNNSTTCASPSYATSEEDSLSDHSGTTVSESTVRACKKRRVQRGPSSSSRPRQATSFVLAYPPPTLRTKQRRFVQIRPRLLLQLRQLSPDKRPKPAIDVLATCVIAGTHAVPRLVRHVPAMVRALRGSSLGRDDLVIAKSEDYDAPSYGKDDTTSEKDLEKREWVAVVSPLSPLFPLFPLAPSSRDQGRNESVDRAEIVLADGAAWTAKTLPNGSYEFVHVDDAAGRTRTARWVKRSAKAGRTAATAGGAVSPAPDAESRFTFSMIDPGSRRHPILATLTPSHLEVMRSYKPPLRSAAAPPSSPGFRGDDDDDAAVGSPPSRRSLPVDEATRNLIMATSVWVSLHAGHGWPAQAPKPPIPLPVGSGVGGHRSSDRQEPAPVVDRCDDVSVSHVDYNEYHPPASALYGSGLHATAPGQAGRQQVRNGNGQRRSGKHGPTGGVGRFERLVGGGGRWGRETEYV</sequence>
<feature type="region of interest" description="Disordered" evidence="1">
    <location>
        <begin position="401"/>
        <end position="437"/>
    </location>
</feature>
<feature type="region of interest" description="Disordered" evidence="1">
    <location>
        <begin position="517"/>
        <end position="551"/>
    </location>
</feature>
<dbReference type="Proteomes" id="UP000272025">
    <property type="component" value="Unassembled WGS sequence"/>
</dbReference>
<dbReference type="RefSeq" id="XP_028464256.1">
    <property type="nucleotide sequence ID" value="XM_028610017.1"/>
</dbReference>
<feature type="compositionally biased region" description="Polar residues" evidence="1">
    <location>
        <begin position="109"/>
        <end position="122"/>
    </location>
</feature>
<evidence type="ECO:0000313" key="3">
    <source>
        <dbReference type="Proteomes" id="UP000272025"/>
    </source>
</evidence>
<evidence type="ECO:0000313" key="2">
    <source>
        <dbReference type="EMBL" id="ROT36450.1"/>
    </source>
</evidence>
<feature type="region of interest" description="Disordered" evidence="1">
    <location>
        <begin position="104"/>
        <end position="162"/>
    </location>
</feature>
<name>A0A3N2PPT6_SODAK</name>
<feature type="compositionally biased region" description="Low complexity" evidence="1">
    <location>
        <begin position="51"/>
        <end position="62"/>
    </location>
</feature>
<feature type="region of interest" description="Disordered" evidence="1">
    <location>
        <begin position="1"/>
        <end position="83"/>
    </location>
</feature>
<dbReference type="GeneID" id="39578495"/>
<keyword evidence="3" id="KW-1185">Reference proteome</keyword>
<dbReference type="STRING" id="1314773.A0A3N2PPT6"/>
<dbReference type="OrthoDB" id="5404323at2759"/>
<gene>
    <name evidence="2" type="ORF">SODALDRAFT_325784</name>
</gene>
<organism evidence="2 3">
    <name type="scientific">Sodiomyces alkalinus (strain CBS 110278 / VKM F-3762 / F11)</name>
    <name type="common">Alkaliphilic filamentous fungus</name>
    <dbReference type="NCBI Taxonomy" id="1314773"/>
    <lineage>
        <taxon>Eukaryota</taxon>
        <taxon>Fungi</taxon>
        <taxon>Dikarya</taxon>
        <taxon>Ascomycota</taxon>
        <taxon>Pezizomycotina</taxon>
        <taxon>Sordariomycetes</taxon>
        <taxon>Hypocreomycetidae</taxon>
        <taxon>Glomerellales</taxon>
        <taxon>Plectosphaerellaceae</taxon>
        <taxon>Sodiomyces</taxon>
    </lineage>
</organism>
<feature type="compositionally biased region" description="Low complexity" evidence="1">
    <location>
        <begin position="151"/>
        <end position="161"/>
    </location>
</feature>
<evidence type="ECO:0000256" key="1">
    <source>
        <dbReference type="SAM" id="MobiDB-lite"/>
    </source>
</evidence>
<feature type="compositionally biased region" description="Basic and acidic residues" evidence="1">
    <location>
        <begin position="479"/>
        <end position="489"/>
    </location>
</feature>
<dbReference type="AlphaFoldDB" id="A0A3N2PPT6"/>
<proteinExistence type="predicted"/>
<feature type="compositionally biased region" description="Low complexity" evidence="1">
    <location>
        <begin position="524"/>
        <end position="538"/>
    </location>
</feature>
<feature type="compositionally biased region" description="Polar residues" evidence="1">
    <location>
        <begin position="130"/>
        <end position="140"/>
    </location>
</feature>